<evidence type="ECO:0000313" key="2">
    <source>
        <dbReference type="Proteomes" id="UP001153461"/>
    </source>
</evidence>
<name>A0A9W4N1X1_PENNA</name>
<sequence>MDLFFLASLQCCVGCVELWISPSRLRKRGHGRMCGWSTRQPVEAWLYVVNTQFSNL</sequence>
<comment type="caution">
    <text evidence="1">The sequence shown here is derived from an EMBL/GenBank/DDBJ whole genome shotgun (WGS) entry which is preliminary data.</text>
</comment>
<dbReference type="AlphaFoldDB" id="A0A9W4N1X1"/>
<proteinExistence type="predicted"/>
<dbReference type="OrthoDB" id="191139at2759"/>
<organism evidence="1 2">
    <name type="scientific">Penicillium nalgiovense</name>
    <dbReference type="NCBI Taxonomy" id="60175"/>
    <lineage>
        <taxon>Eukaryota</taxon>
        <taxon>Fungi</taxon>
        <taxon>Dikarya</taxon>
        <taxon>Ascomycota</taxon>
        <taxon>Pezizomycotina</taxon>
        <taxon>Eurotiomycetes</taxon>
        <taxon>Eurotiomycetidae</taxon>
        <taxon>Eurotiales</taxon>
        <taxon>Aspergillaceae</taxon>
        <taxon>Penicillium</taxon>
    </lineage>
</organism>
<evidence type="ECO:0000313" key="1">
    <source>
        <dbReference type="EMBL" id="CAG8224641.1"/>
    </source>
</evidence>
<dbReference type="Proteomes" id="UP001153461">
    <property type="component" value="Unassembled WGS sequence"/>
</dbReference>
<gene>
    <name evidence="1" type="ORF">PNAL_LOCUS8119</name>
</gene>
<protein>
    <submittedName>
        <fullName evidence="1">Uncharacterized protein</fullName>
    </submittedName>
</protein>
<accession>A0A9W4N1X1</accession>
<reference evidence="1" key="1">
    <citation type="submission" date="2021-07" db="EMBL/GenBank/DDBJ databases">
        <authorList>
            <person name="Branca A.L. A."/>
        </authorList>
    </citation>
    <scope>NUCLEOTIDE SEQUENCE</scope>
</reference>
<dbReference type="EMBL" id="CAJVNV010000528">
    <property type="protein sequence ID" value="CAG8224641.1"/>
    <property type="molecule type" value="Genomic_DNA"/>
</dbReference>